<dbReference type="AlphaFoldDB" id="A0A4S2MZS9"/>
<name>A0A4S2MZS9_9PEZI</name>
<feature type="compositionally biased region" description="Basic and acidic residues" evidence="1">
    <location>
        <begin position="506"/>
        <end position="517"/>
    </location>
</feature>
<dbReference type="InterPro" id="IPR002937">
    <property type="entry name" value="Amino_oxidase"/>
</dbReference>
<dbReference type="Proteomes" id="UP000298138">
    <property type="component" value="Unassembled WGS sequence"/>
</dbReference>
<dbReference type="Gene3D" id="3.90.660.10">
    <property type="match status" value="1"/>
</dbReference>
<dbReference type="InterPro" id="IPR050281">
    <property type="entry name" value="Flavin_monoamine_oxidase"/>
</dbReference>
<feature type="compositionally biased region" description="Low complexity" evidence="1">
    <location>
        <begin position="146"/>
        <end position="157"/>
    </location>
</feature>
<dbReference type="OrthoDB" id="5046242at2759"/>
<dbReference type="GO" id="GO:0006338">
    <property type="term" value="P:chromatin remodeling"/>
    <property type="evidence" value="ECO:0007669"/>
    <property type="project" value="TreeGrafter"/>
</dbReference>
<proteinExistence type="predicted"/>
<feature type="compositionally biased region" description="Basic and acidic residues" evidence="1">
    <location>
        <begin position="489"/>
        <end position="498"/>
    </location>
</feature>
<evidence type="ECO:0000256" key="1">
    <source>
        <dbReference type="SAM" id="MobiDB-lite"/>
    </source>
</evidence>
<accession>A0A4S2MZS9</accession>
<evidence type="ECO:0000313" key="3">
    <source>
        <dbReference type="EMBL" id="TGZ82332.1"/>
    </source>
</evidence>
<reference evidence="3 4" key="1">
    <citation type="submission" date="2019-04" db="EMBL/GenBank/DDBJ databases">
        <title>Comparative genomics and transcriptomics to analyze fruiting body development in filamentous ascomycetes.</title>
        <authorList>
            <consortium name="DOE Joint Genome Institute"/>
            <person name="Lutkenhaus R."/>
            <person name="Traeger S."/>
            <person name="Breuer J."/>
            <person name="Kuo A."/>
            <person name="Lipzen A."/>
            <person name="Pangilinan J."/>
            <person name="Dilworth D."/>
            <person name="Sandor L."/>
            <person name="Poggeler S."/>
            <person name="Barry K."/>
            <person name="Grigoriev I.V."/>
            <person name="Nowrousian M."/>
        </authorList>
    </citation>
    <scope>NUCLEOTIDE SEQUENCE [LARGE SCALE GENOMIC DNA]</scope>
    <source>
        <strain evidence="3 4">CBS 389.68</strain>
    </source>
</reference>
<dbReference type="PANTHER" id="PTHR10742">
    <property type="entry name" value="FLAVIN MONOAMINE OXIDASE"/>
    <property type="match status" value="1"/>
</dbReference>
<dbReference type="GO" id="GO:0016491">
    <property type="term" value="F:oxidoreductase activity"/>
    <property type="evidence" value="ECO:0007669"/>
    <property type="project" value="InterPro"/>
</dbReference>
<dbReference type="SUPFAM" id="SSF51905">
    <property type="entry name" value="FAD/NAD(P)-binding domain"/>
    <property type="match status" value="1"/>
</dbReference>
<dbReference type="PRINTS" id="PR00419">
    <property type="entry name" value="ADXRDTASE"/>
</dbReference>
<dbReference type="FunCoup" id="A0A4S2MZS9">
    <property type="interactions" value="369"/>
</dbReference>
<dbReference type="GO" id="GO:0050660">
    <property type="term" value="F:flavin adenine dinucleotide binding"/>
    <property type="evidence" value="ECO:0007669"/>
    <property type="project" value="TreeGrafter"/>
</dbReference>
<gene>
    <name evidence="3" type="ORF">EX30DRAFT_358563</name>
</gene>
<evidence type="ECO:0000259" key="2">
    <source>
        <dbReference type="Pfam" id="PF01593"/>
    </source>
</evidence>
<dbReference type="EMBL" id="ML220116">
    <property type="protein sequence ID" value="TGZ82332.1"/>
    <property type="molecule type" value="Genomic_DNA"/>
</dbReference>
<dbReference type="InParanoid" id="A0A4S2MZS9"/>
<feature type="domain" description="Amine oxidase" evidence="2">
    <location>
        <begin position="17"/>
        <end position="478"/>
    </location>
</feature>
<dbReference type="Gene3D" id="3.50.50.60">
    <property type="entry name" value="FAD/NAD(P)-binding domain"/>
    <property type="match status" value="1"/>
</dbReference>
<protein>
    <submittedName>
        <fullName evidence="3">Amine oxidase</fullName>
    </submittedName>
</protein>
<dbReference type="SUPFAM" id="SSF54373">
    <property type="entry name" value="FAD-linked reductases, C-terminal domain"/>
    <property type="match status" value="1"/>
</dbReference>
<organism evidence="3 4">
    <name type="scientific">Ascodesmis nigricans</name>
    <dbReference type="NCBI Taxonomy" id="341454"/>
    <lineage>
        <taxon>Eukaryota</taxon>
        <taxon>Fungi</taxon>
        <taxon>Dikarya</taxon>
        <taxon>Ascomycota</taxon>
        <taxon>Pezizomycotina</taxon>
        <taxon>Pezizomycetes</taxon>
        <taxon>Pezizales</taxon>
        <taxon>Ascodesmidaceae</taxon>
        <taxon>Ascodesmis</taxon>
    </lineage>
</organism>
<dbReference type="Pfam" id="PF01593">
    <property type="entry name" value="Amino_oxidase"/>
    <property type="match status" value="1"/>
</dbReference>
<dbReference type="PANTHER" id="PTHR10742:SF414">
    <property type="entry name" value="CONTAINING AMINE OXIDASE, PUTATIVE (AFU_ORTHOLOGUE AFUA_3G12150)-RELATED"/>
    <property type="match status" value="1"/>
</dbReference>
<sequence length="517" mass="57174">MTSSTDKPSVAIIGAGIAGLRAAEYLLERGFNVRIYEARDRIGGRVCQSSELGKPVDLGPNWVHGTDQNPIIPLSERAKSTLHEFGHLCPIIGPDGNRLDQKEADELMNRMWGIIDEATHHSKAHWSSIAADLSLYDYTVQKVSETSEAASNNTSTSQNGAVQEESEETRKRNLLLDMAHMWGTFIGSSIHQQSLKFFFLEEPVEGPNLFVADTYSSILSNLAAPILAANILHLSTPITSITTSSTAPYITLTSPTKTFTADTIILTIPLGSLQRLPPTFFTPPLPSRLQTAITSLSYGTLEKIYLHFPCAFWGSENAPFYSFLSPSYSPLNPSQTHMCCFSLHQLPGTYSQPTLLFYVFGDTSKYLTSSSFLPANATEKERVERYREFFRPYYSRLAGYDGEDPRHEPDKVLATRWCRDEWAGFGSYSNFQVGLREGGRDIEVLREGAEERRVWFAGEHTAPVLGLGSVSGAWWSGEGVGKMVEKWWERGGRGKGEGEEGGDAGTTERREEAKGGA</sequence>
<feature type="region of interest" description="Disordered" evidence="1">
    <location>
        <begin position="489"/>
        <end position="517"/>
    </location>
</feature>
<keyword evidence="4" id="KW-1185">Reference proteome</keyword>
<dbReference type="GO" id="GO:0003682">
    <property type="term" value="F:chromatin binding"/>
    <property type="evidence" value="ECO:0007669"/>
    <property type="project" value="TreeGrafter"/>
</dbReference>
<feature type="region of interest" description="Disordered" evidence="1">
    <location>
        <begin position="146"/>
        <end position="168"/>
    </location>
</feature>
<dbReference type="InterPro" id="IPR036188">
    <property type="entry name" value="FAD/NAD-bd_sf"/>
</dbReference>
<evidence type="ECO:0000313" key="4">
    <source>
        <dbReference type="Proteomes" id="UP000298138"/>
    </source>
</evidence>
<dbReference type="STRING" id="341454.A0A4S2MZS9"/>